<organism evidence="1 2">
    <name type="scientific">Staphylococcus aureus</name>
    <dbReference type="NCBI Taxonomy" id="1280"/>
    <lineage>
        <taxon>Bacteria</taxon>
        <taxon>Bacillati</taxon>
        <taxon>Bacillota</taxon>
        <taxon>Bacilli</taxon>
        <taxon>Bacillales</taxon>
        <taxon>Staphylococcaceae</taxon>
        <taxon>Staphylococcus</taxon>
    </lineage>
</organism>
<reference evidence="1" key="2">
    <citation type="submission" date="2023-08" db="EMBL/GenBank/DDBJ databases">
        <authorList>
            <person name="Zhao H."/>
            <person name="Wang X."/>
        </authorList>
    </citation>
    <scope>NUCLEOTIDE SEQUENCE</scope>
    <source>
        <strain evidence="1">NC-4</strain>
    </source>
</reference>
<proteinExistence type="predicted"/>
<protein>
    <submittedName>
        <fullName evidence="1">Uncharacterized protein</fullName>
    </submittedName>
</protein>
<dbReference type="AlphaFoldDB" id="A0AAW4YB26"/>
<dbReference type="Proteomes" id="UP001200271">
    <property type="component" value="Unassembled WGS sequence"/>
</dbReference>
<evidence type="ECO:0000313" key="1">
    <source>
        <dbReference type="EMBL" id="MCE3363600.1"/>
    </source>
</evidence>
<accession>A0AAW4YB26</accession>
<reference evidence="1" key="1">
    <citation type="journal article" date="2021" name="Front Med (Lausanne)">
        <title>The Prevalence and Determinants of Fusidic Acid Resistance Among Methicillin-Resistant Staphylococcus aureus Clinical Isolates in China.</title>
        <authorList>
            <person name="Zhao H."/>
            <person name="Wang X."/>
            <person name="Wang B."/>
            <person name="Xu Y."/>
            <person name="Rao L."/>
            <person name="Wan B."/>
            <person name="Guo Y."/>
            <person name="Wu X."/>
            <person name="Yu J."/>
            <person name="Chen L."/>
            <person name="Li M."/>
            <person name="Yu F."/>
        </authorList>
    </citation>
    <scope>NUCLEOTIDE SEQUENCE</scope>
    <source>
        <strain evidence="1">NC-4</strain>
    </source>
</reference>
<name>A0AAW4YB26_STAAU</name>
<evidence type="ECO:0000313" key="2">
    <source>
        <dbReference type="Proteomes" id="UP001200271"/>
    </source>
</evidence>
<gene>
    <name evidence="1" type="ORF">LB359_15150</name>
</gene>
<comment type="caution">
    <text evidence="1">The sequence shown here is derived from an EMBL/GenBank/DDBJ whole genome shotgun (WGS) entry which is preliminary data.</text>
</comment>
<sequence length="133" mass="15509">HSSIVCLNNTCRIVDMRCLNTKIGGIDVSETDEPQGFEHTHNILNINQNSQSLMTFIISKLKSKLKHHIIIARGNKRIDYRLSYNFYTTYYDNVEIKKIDCEYTYAMAIAILIRHTMSFDNAHFFAQLRHPVL</sequence>
<dbReference type="EMBL" id="JAIUEN010000219">
    <property type="protein sequence ID" value="MCE3363600.1"/>
    <property type="molecule type" value="Genomic_DNA"/>
</dbReference>
<feature type="non-terminal residue" evidence="1">
    <location>
        <position position="1"/>
    </location>
</feature>